<dbReference type="AlphaFoldDB" id="A0A0N4YG14"/>
<evidence type="ECO:0000313" key="1">
    <source>
        <dbReference type="EMBL" id="VDL79322.1"/>
    </source>
</evidence>
<organism evidence="3">
    <name type="scientific">Nippostrongylus brasiliensis</name>
    <name type="common">Rat hookworm</name>
    <dbReference type="NCBI Taxonomy" id="27835"/>
    <lineage>
        <taxon>Eukaryota</taxon>
        <taxon>Metazoa</taxon>
        <taxon>Ecdysozoa</taxon>
        <taxon>Nematoda</taxon>
        <taxon>Chromadorea</taxon>
        <taxon>Rhabditida</taxon>
        <taxon>Rhabditina</taxon>
        <taxon>Rhabditomorpha</taxon>
        <taxon>Strongyloidea</taxon>
        <taxon>Heligmosomidae</taxon>
        <taxon>Nippostrongylus</taxon>
    </lineage>
</organism>
<sequence>MLQLTHSHSGTQLNVVVVSSSSVVSAINYYDGLEVVVDKMRSALRPGLTPGLISGLSEMYQRREAAHFWRKLPGRKLDHKCSPDQTPPL</sequence>
<protein>
    <submittedName>
        <fullName evidence="3">KR domain-containing protein</fullName>
    </submittedName>
</protein>
<name>A0A0N4YG14_NIPBR</name>
<dbReference type="EMBL" id="UYSL01021858">
    <property type="protein sequence ID" value="VDL79322.1"/>
    <property type="molecule type" value="Genomic_DNA"/>
</dbReference>
<dbReference type="WBParaSite" id="NBR_0001572701-mRNA-1">
    <property type="protein sequence ID" value="NBR_0001572701-mRNA-1"/>
    <property type="gene ID" value="NBR_0001572701"/>
</dbReference>
<proteinExistence type="predicted"/>
<dbReference type="Proteomes" id="UP000271162">
    <property type="component" value="Unassembled WGS sequence"/>
</dbReference>
<keyword evidence="2" id="KW-1185">Reference proteome</keyword>
<gene>
    <name evidence="1" type="ORF">NBR_LOCUS15728</name>
</gene>
<accession>A0A0N4YG14</accession>
<evidence type="ECO:0000313" key="3">
    <source>
        <dbReference type="WBParaSite" id="NBR_0001572701-mRNA-1"/>
    </source>
</evidence>
<reference evidence="1 2" key="2">
    <citation type="submission" date="2018-11" db="EMBL/GenBank/DDBJ databases">
        <authorList>
            <consortium name="Pathogen Informatics"/>
        </authorList>
    </citation>
    <scope>NUCLEOTIDE SEQUENCE [LARGE SCALE GENOMIC DNA]</scope>
</reference>
<reference evidence="3" key="1">
    <citation type="submission" date="2017-02" db="UniProtKB">
        <authorList>
            <consortium name="WormBaseParasite"/>
        </authorList>
    </citation>
    <scope>IDENTIFICATION</scope>
</reference>
<evidence type="ECO:0000313" key="2">
    <source>
        <dbReference type="Proteomes" id="UP000271162"/>
    </source>
</evidence>